<evidence type="ECO:0000313" key="9">
    <source>
        <dbReference type="EMBL" id="RCW38589.1"/>
    </source>
</evidence>
<feature type="domain" description="Glycine transporter" evidence="8">
    <location>
        <begin position="94"/>
        <end position="167"/>
    </location>
</feature>
<dbReference type="Proteomes" id="UP000252733">
    <property type="component" value="Unassembled WGS sequence"/>
</dbReference>
<evidence type="ECO:0000259" key="8">
    <source>
        <dbReference type="Pfam" id="PF03458"/>
    </source>
</evidence>
<gene>
    <name evidence="9" type="ORF">DFO77_10354</name>
</gene>
<keyword evidence="5 7" id="KW-1133">Transmembrane helix</keyword>
<dbReference type="InterPro" id="IPR005115">
    <property type="entry name" value="Gly_transporter"/>
</dbReference>
<feature type="transmembrane region" description="Helical" evidence="7">
    <location>
        <begin position="181"/>
        <end position="201"/>
    </location>
</feature>
<evidence type="ECO:0000256" key="1">
    <source>
        <dbReference type="ARBA" id="ARBA00004651"/>
    </source>
</evidence>
<comment type="subcellular location">
    <subcellularLocation>
        <location evidence="1">Cell membrane</location>
        <topology evidence="1">Multi-pass membrane protein</topology>
    </subcellularLocation>
</comment>
<protein>
    <submittedName>
        <fullName evidence="9">Putative membrane protein YeiH</fullName>
    </submittedName>
</protein>
<dbReference type="GO" id="GO:0005886">
    <property type="term" value="C:plasma membrane"/>
    <property type="evidence" value="ECO:0007669"/>
    <property type="project" value="UniProtKB-SubCell"/>
</dbReference>
<keyword evidence="6 7" id="KW-0472">Membrane</keyword>
<dbReference type="PANTHER" id="PTHR30506:SF3">
    <property type="entry name" value="UPF0126 INNER MEMBRANE PROTEIN YADS-RELATED"/>
    <property type="match status" value="1"/>
</dbReference>
<keyword evidence="3" id="KW-1003">Cell membrane</keyword>
<evidence type="ECO:0000256" key="2">
    <source>
        <dbReference type="ARBA" id="ARBA00008193"/>
    </source>
</evidence>
<organism evidence="9 10">
    <name type="scientific">Marinilabilia salmonicolor</name>
    <dbReference type="NCBI Taxonomy" id="989"/>
    <lineage>
        <taxon>Bacteria</taxon>
        <taxon>Pseudomonadati</taxon>
        <taxon>Bacteroidota</taxon>
        <taxon>Bacteroidia</taxon>
        <taxon>Marinilabiliales</taxon>
        <taxon>Marinilabiliaceae</taxon>
        <taxon>Marinilabilia</taxon>
    </lineage>
</organism>
<proteinExistence type="inferred from homology"/>
<feature type="transmembrane region" description="Helical" evidence="7">
    <location>
        <begin position="32"/>
        <end position="49"/>
    </location>
</feature>
<feature type="transmembrane region" description="Helical" evidence="7">
    <location>
        <begin position="118"/>
        <end position="139"/>
    </location>
</feature>
<dbReference type="AlphaFoldDB" id="A0A2T0XM00"/>
<feature type="domain" description="Glycine transporter" evidence="8">
    <location>
        <begin position="8"/>
        <end position="82"/>
    </location>
</feature>
<dbReference type="Pfam" id="PF03458">
    <property type="entry name" value="Gly_transporter"/>
    <property type="match status" value="2"/>
</dbReference>
<dbReference type="PANTHER" id="PTHR30506">
    <property type="entry name" value="INNER MEMBRANE PROTEIN"/>
    <property type="match status" value="1"/>
</dbReference>
<evidence type="ECO:0000256" key="7">
    <source>
        <dbReference type="SAM" id="Phobius"/>
    </source>
</evidence>
<feature type="transmembrane region" description="Helical" evidence="7">
    <location>
        <begin position="151"/>
        <end position="169"/>
    </location>
</feature>
<comment type="similarity">
    <text evidence="2">Belongs to the UPF0126 family.</text>
</comment>
<comment type="caution">
    <text evidence="9">The sequence shown here is derived from an EMBL/GenBank/DDBJ whole genome shotgun (WGS) entry which is preliminary data.</text>
</comment>
<dbReference type="EMBL" id="QPIZ01000003">
    <property type="protein sequence ID" value="RCW38589.1"/>
    <property type="molecule type" value="Genomic_DNA"/>
</dbReference>
<evidence type="ECO:0000313" key="10">
    <source>
        <dbReference type="Proteomes" id="UP000252733"/>
    </source>
</evidence>
<reference evidence="9 10" key="1">
    <citation type="submission" date="2018-07" db="EMBL/GenBank/DDBJ databases">
        <title>Freshwater and sediment microbial communities from various areas in North America, analyzing microbe dynamics in response to fracking.</title>
        <authorList>
            <person name="Lamendella R."/>
        </authorList>
    </citation>
    <scope>NUCLEOTIDE SEQUENCE [LARGE SCALE GENOMIC DNA]</scope>
    <source>
        <strain evidence="9 10">160A</strain>
    </source>
</reference>
<keyword evidence="4 7" id="KW-0812">Transmembrane</keyword>
<evidence type="ECO:0000256" key="3">
    <source>
        <dbReference type="ARBA" id="ARBA00022475"/>
    </source>
</evidence>
<evidence type="ECO:0000256" key="4">
    <source>
        <dbReference type="ARBA" id="ARBA00022692"/>
    </source>
</evidence>
<feature type="transmembrane region" description="Helical" evidence="7">
    <location>
        <begin position="61"/>
        <end position="81"/>
    </location>
</feature>
<evidence type="ECO:0000256" key="5">
    <source>
        <dbReference type="ARBA" id="ARBA00022989"/>
    </source>
</evidence>
<feature type="transmembrane region" description="Helical" evidence="7">
    <location>
        <begin position="6"/>
        <end position="25"/>
    </location>
</feature>
<keyword evidence="10" id="KW-1185">Reference proteome</keyword>
<dbReference type="RefSeq" id="WP_258176677.1">
    <property type="nucleotide sequence ID" value="NZ_PVTS01000007.1"/>
</dbReference>
<name>A0A2T0XM00_9BACT</name>
<evidence type="ECO:0000256" key="6">
    <source>
        <dbReference type="ARBA" id="ARBA00023136"/>
    </source>
</evidence>
<accession>A0A2T0XM00</accession>
<sequence length="206" mass="22444">MEIDIIIWLDYLGTMVFAISGVLTAGTKRLDLFGAMFIGVVTAIGGGTTRDLLLGVTPVTWLQGYGYLIAIFSGFAVTLIFKKFVARMRRTLFLFDTIGIGVFTIIGLEKALNLGVNPAVAVIMGMTSAVVGGVIRDTLTNDLPLIFHKEIYATACITGALFYLFFNWLNFPPALNELLTVGIIIAIRLLSIKFNLVIPVFKTPES</sequence>